<dbReference type="GO" id="GO:0005829">
    <property type="term" value="C:cytosol"/>
    <property type="evidence" value="ECO:0007669"/>
    <property type="project" value="TreeGrafter"/>
</dbReference>
<evidence type="ECO:0000256" key="3">
    <source>
        <dbReference type="ARBA" id="ARBA00022722"/>
    </source>
</evidence>
<dbReference type="PANTHER" id="PTHR33317:SF4">
    <property type="entry name" value="POLYNUCLEOTIDYL TRANSFERASE, RIBONUCLEASE H-LIKE SUPERFAMILY PROTEIN"/>
    <property type="match status" value="1"/>
</dbReference>
<evidence type="ECO:0000256" key="5">
    <source>
        <dbReference type="HAMAP-Rule" id="MF_00651"/>
    </source>
</evidence>
<name>A0A519BNN5_9DELT</name>
<keyword evidence="2 5" id="KW-0690">Ribosome biogenesis</keyword>
<reference evidence="7 8" key="1">
    <citation type="journal article" date="2019" name="ISME J.">
        <title>Insights into ecological role of a new deltaproteobacterial order Candidatus Acidulodesulfobacterales by metagenomics and metatranscriptomics.</title>
        <authorList>
            <person name="Tan S."/>
            <person name="Liu J."/>
            <person name="Fang Y."/>
            <person name="Hedlund B.P."/>
            <person name="Lian Z.H."/>
            <person name="Huang L.Y."/>
            <person name="Li J.T."/>
            <person name="Huang L.N."/>
            <person name="Li W.J."/>
            <person name="Jiang H.C."/>
            <person name="Dong H.L."/>
            <person name="Shu W.S."/>
        </authorList>
    </citation>
    <scope>NUCLEOTIDE SEQUENCE [LARGE SCALE GENOMIC DNA]</scope>
    <source>
        <strain evidence="7">AP1</strain>
    </source>
</reference>
<dbReference type="InterPro" id="IPR012337">
    <property type="entry name" value="RNaseH-like_sf"/>
</dbReference>
<dbReference type="InterPro" id="IPR037027">
    <property type="entry name" value="YqgF/RNaseH-like_dom_sf"/>
</dbReference>
<dbReference type="NCBIfam" id="TIGR00250">
    <property type="entry name" value="RNAse_H_YqgF"/>
    <property type="match status" value="1"/>
</dbReference>
<protein>
    <recommendedName>
        <fullName evidence="5">Putative pre-16S rRNA nuclease</fullName>
        <ecNumber evidence="5">3.1.-.-</ecNumber>
    </recommendedName>
</protein>
<dbReference type="HAMAP" id="MF_00651">
    <property type="entry name" value="Nuclease_YqgF"/>
    <property type="match status" value="1"/>
</dbReference>
<evidence type="ECO:0000256" key="1">
    <source>
        <dbReference type="ARBA" id="ARBA00022490"/>
    </source>
</evidence>
<dbReference type="SMART" id="SM00732">
    <property type="entry name" value="YqgFc"/>
    <property type="match status" value="1"/>
</dbReference>
<sequence length="145" mass="16272">MNQKIICIDYGLKRIGVALSDDRGTIAFPHKYIINENFNDAATELKNIIITENASLIVVGMPIGLSGKQSSLSIEVIKFIDELKKIIKNLPIITYDERFSTAQAQRSLIERNVKRKKRKQTIDSIAASFILQSYLDGINSTNNNT</sequence>
<dbReference type="Pfam" id="PF03652">
    <property type="entry name" value="RuvX"/>
    <property type="match status" value="1"/>
</dbReference>
<dbReference type="Gene3D" id="3.30.420.140">
    <property type="entry name" value="YqgF/RNase H-like domain"/>
    <property type="match status" value="1"/>
</dbReference>
<dbReference type="SUPFAM" id="SSF53098">
    <property type="entry name" value="Ribonuclease H-like"/>
    <property type="match status" value="1"/>
</dbReference>
<dbReference type="InterPro" id="IPR005227">
    <property type="entry name" value="YqgF"/>
</dbReference>
<gene>
    <name evidence="7" type="primary">ruvX</name>
    <name evidence="7" type="ORF">EVG15_03445</name>
</gene>
<keyword evidence="3 5" id="KW-0540">Nuclease</keyword>
<dbReference type="Proteomes" id="UP000319296">
    <property type="component" value="Unassembled WGS sequence"/>
</dbReference>
<dbReference type="PANTHER" id="PTHR33317">
    <property type="entry name" value="POLYNUCLEOTIDYL TRANSFERASE, RIBONUCLEASE H-LIKE SUPERFAMILY PROTEIN"/>
    <property type="match status" value="1"/>
</dbReference>
<evidence type="ECO:0000256" key="4">
    <source>
        <dbReference type="ARBA" id="ARBA00022801"/>
    </source>
</evidence>
<dbReference type="GO" id="GO:0004518">
    <property type="term" value="F:nuclease activity"/>
    <property type="evidence" value="ECO:0007669"/>
    <property type="project" value="UniProtKB-KW"/>
</dbReference>
<comment type="caution">
    <text evidence="7">The sequence shown here is derived from an EMBL/GenBank/DDBJ whole genome shotgun (WGS) entry which is preliminary data.</text>
</comment>
<keyword evidence="4 5" id="KW-0378">Hydrolase</keyword>
<comment type="similarity">
    <text evidence="5">Belongs to the YqgF HJR family.</text>
</comment>
<evidence type="ECO:0000313" key="8">
    <source>
        <dbReference type="Proteomes" id="UP000319296"/>
    </source>
</evidence>
<comment type="subcellular location">
    <subcellularLocation>
        <location evidence="5">Cytoplasm</location>
    </subcellularLocation>
</comment>
<evidence type="ECO:0000313" key="7">
    <source>
        <dbReference type="EMBL" id="RZD18880.1"/>
    </source>
</evidence>
<accession>A0A519BNN5</accession>
<evidence type="ECO:0000259" key="6">
    <source>
        <dbReference type="SMART" id="SM00732"/>
    </source>
</evidence>
<evidence type="ECO:0000256" key="2">
    <source>
        <dbReference type="ARBA" id="ARBA00022517"/>
    </source>
</evidence>
<dbReference type="AlphaFoldDB" id="A0A519BNN5"/>
<organism evidence="7 8">
    <name type="scientific">Candidatus Acididesulfobacter diazotrophicus</name>
    <dbReference type="NCBI Taxonomy" id="2597226"/>
    <lineage>
        <taxon>Bacteria</taxon>
        <taxon>Deltaproteobacteria</taxon>
        <taxon>Candidatus Acidulodesulfobacterales</taxon>
        <taxon>Candidatus Acididesulfobacter</taxon>
    </lineage>
</organism>
<comment type="function">
    <text evidence="5">Could be a nuclease involved in processing of the 5'-end of pre-16S rRNA.</text>
</comment>
<dbReference type="GO" id="GO:0016788">
    <property type="term" value="F:hydrolase activity, acting on ester bonds"/>
    <property type="evidence" value="ECO:0007669"/>
    <property type="project" value="UniProtKB-UniRule"/>
</dbReference>
<feature type="domain" description="YqgF/RNase H-like" evidence="6">
    <location>
        <begin position="3"/>
        <end position="104"/>
    </location>
</feature>
<dbReference type="EMBL" id="SGBB01000004">
    <property type="protein sequence ID" value="RZD18880.1"/>
    <property type="molecule type" value="Genomic_DNA"/>
</dbReference>
<dbReference type="InterPro" id="IPR006641">
    <property type="entry name" value="YqgF/RNaseH-like_dom"/>
</dbReference>
<proteinExistence type="inferred from homology"/>
<dbReference type="EC" id="3.1.-.-" evidence="5"/>
<keyword evidence="1 5" id="KW-0963">Cytoplasm</keyword>
<dbReference type="GO" id="GO:0000967">
    <property type="term" value="P:rRNA 5'-end processing"/>
    <property type="evidence" value="ECO:0007669"/>
    <property type="project" value="UniProtKB-UniRule"/>
</dbReference>
<dbReference type="CDD" id="cd16964">
    <property type="entry name" value="YqgF"/>
    <property type="match status" value="1"/>
</dbReference>